<evidence type="ECO:0000313" key="11">
    <source>
        <dbReference type="Proteomes" id="UP000251889"/>
    </source>
</evidence>
<keyword evidence="6 8" id="KW-1133">Transmembrane helix</keyword>
<proteinExistence type="inferred from homology"/>
<dbReference type="PANTHER" id="PTHR13929:SF0">
    <property type="entry name" value="UBIA PRENYLTRANSFERASE DOMAIN-CONTAINING PROTEIN 1"/>
    <property type="match status" value="1"/>
</dbReference>
<feature type="transmembrane region" description="Helical" evidence="8">
    <location>
        <begin position="176"/>
        <end position="195"/>
    </location>
</feature>
<gene>
    <name evidence="8" type="primary">menA</name>
    <name evidence="10" type="ORF">DQQ10_14200</name>
</gene>
<dbReference type="GO" id="GO:0046428">
    <property type="term" value="F:1,4-dihydroxy-2-naphthoate polyprenyltransferase activity"/>
    <property type="evidence" value="ECO:0007669"/>
    <property type="project" value="UniProtKB-UniRule"/>
</dbReference>
<evidence type="ECO:0000256" key="5">
    <source>
        <dbReference type="ARBA" id="ARBA00022692"/>
    </source>
</evidence>
<dbReference type="HAMAP" id="MF_01937">
    <property type="entry name" value="MenA_1"/>
    <property type="match status" value="1"/>
</dbReference>
<dbReference type="PIRSF" id="PIRSF005355">
    <property type="entry name" value="UBIAD1"/>
    <property type="match status" value="1"/>
</dbReference>
<feature type="transmembrane region" description="Helical" evidence="8">
    <location>
        <begin position="120"/>
        <end position="140"/>
    </location>
</feature>
<evidence type="ECO:0000313" key="10">
    <source>
        <dbReference type="EMBL" id="RAW00727.1"/>
    </source>
</evidence>
<dbReference type="EMBL" id="QMFY01000006">
    <property type="protein sequence ID" value="RAW00727.1"/>
    <property type="molecule type" value="Genomic_DNA"/>
</dbReference>
<feature type="transmembrane region" description="Helical" evidence="8">
    <location>
        <begin position="40"/>
        <end position="58"/>
    </location>
</feature>
<keyword evidence="5 8" id="KW-0812">Transmembrane</keyword>
<name>A0A364Y241_9BACT</name>
<keyword evidence="2 8" id="KW-0474">Menaquinone biosynthesis</keyword>
<dbReference type="PANTHER" id="PTHR13929">
    <property type="entry name" value="1,4-DIHYDROXY-2-NAPHTHOATE OCTAPRENYLTRANSFERASE"/>
    <property type="match status" value="1"/>
</dbReference>
<dbReference type="InterPro" id="IPR004657">
    <property type="entry name" value="MenA"/>
</dbReference>
<dbReference type="CDD" id="cd13962">
    <property type="entry name" value="PT_UbiA_UBIAD1"/>
    <property type="match status" value="1"/>
</dbReference>
<dbReference type="EC" id="2.5.1.74" evidence="8 9"/>
<dbReference type="AlphaFoldDB" id="A0A364Y241"/>
<dbReference type="Pfam" id="PF01040">
    <property type="entry name" value="UbiA"/>
    <property type="match status" value="1"/>
</dbReference>
<accession>A0A364Y241</accession>
<evidence type="ECO:0000256" key="9">
    <source>
        <dbReference type="NCBIfam" id="TIGR00751"/>
    </source>
</evidence>
<dbReference type="OrthoDB" id="9767568at2"/>
<evidence type="ECO:0000256" key="4">
    <source>
        <dbReference type="ARBA" id="ARBA00022679"/>
    </source>
</evidence>
<comment type="caution">
    <text evidence="10">The sequence shown here is derived from an EMBL/GenBank/DDBJ whole genome shotgun (WGS) entry which is preliminary data.</text>
</comment>
<comment type="pathway">
    <text evidence="8">Quinol/quinone metabolism; menaquinone biosynthesis; menaquinol from 1,4-dihydroxy-2-naphthoate: step 1/2.</text>
</comment>
<dbReference type="InterPro" id="IPR026046">
    <property type="entry name" value="UBIAD1"/>
</dbReference>
<feature type="transmembrane region" description="Helical" evidence="8">
    <location>
        <begin position="152"/>
        <end position="170"/>
    </location>
</feature>
<evidence type="ECO:0000256" key="2">
    <source>
        <dbReference type="ARBA" id="ARBA00022428"/>
    </source>
</evidence>
<dbReference type="InterPro" id="IPR000537">
    <property type="entry name" value="UbiA_prenyltransferase"/>
</dbReference>
<keyword evidence="11" id="KW-1185">Reference proteome</keyword>
<keyword evidence="7 8" id="KW-0472">Membrane</keyword>
<dbReference type="UniPathway" id="UPA00079">
    <property type="reaction ID" value="UER00168"/>
</dbReference>
<dbReference type="Gene3D" id="1.20.120.1780">
    <property type="entry name" value="UbiA prenyltransferase"/>
    <property type="match status" value="1"/>
</dbReference>
<comment type="catalytic activity">
    <reaction evidence="8">
        <text>an all-trans-polyprenyl diphosphate + 1,4-dihydroxy-2-naphthoate + H(+) = a 2-demethylmenaquinol + CO2 + diphosphate</text>
        <dbReference type="Rhea" id="RHEA:26478"/>
        <dbReference type="Rhea" id="RHEA-COMP:9563"/>
        <dbReference type="Rhea" id="RHEA-COMP:9564"/>
        <dbReference type="ChEBI" id="CHEBI:11173"/>
        <dbReference type="ChEBI" id="CHEBI:15378"/>
        <dbReference type="ChEBI" id="CHEBI:16526"/>
        <dbReference type="ChEBI" id="CHEBI:33019"/>
        <dbReference type="ChEBI" id="CHEBI:55437"/>
        <dbReference type="ChEBI" id="CHEBI:58914"/>
        <dbReference type="EC" id="2.5.1.74"/>
    </reaction>
</comment>
<dbReference type="NCBIfam" id="TIGR00751">
    <property type="entry name" value="menA"/>
    <property type="match status" value="1"/>
</dbReference>
<feature type="transmembrane region" description="Helical" evidence="8">
    <location>
        <begin position="92"/>
        <end position="114"/>
    </location>
</feature>
<evidence type="ECO:0000256" key="6">
    <source>
        <dbReference type="ARBA" id="ARBA00022989"/>
    </source>
</evidence>
<dbReference type="GO" id="GO:0005886">
    <property type="term" value="C:plasma membrane"/>
    <property type="evidence" value="ECO:0007669"/>
    <property type="project" value="UniProtKB-SubCell"/>
</dbReference>
<dbReference type="NCBIfam" id="NF004750">
    <property type="entry name" value="PRK06080.1-2"/>
    <property type="match status" value="1"/>
</dbReference>
<dbReference type="GO" id="GO:0009234">
    <property type="term" value="P:menaquinone biosynthetic process"/>
    <property type="evidence" value="ECO:0007669"/>
    <property type="project" value="UniProtKB-UniRule"/>
</dbReference>
<evidence type="ECO:0000256" key="3">
    <source>
        <dbReference type="ARBA" id="ARBA00022475"/>
    </source>
</evidence>
<sequence length="302" mass="32865">MTNSKVWLQAFRLRTLPLALSCIAMGGFLAASNGAFRWDIFLLCVTTTIFLQILSNLANDYGDSIHGADSDSRKGPSRAVQSGAISAQQMKAAVFLFVVLCLASGIALLLVSFGLNWNSILFFLALGLVSIGAAVAYTVGKRPYGYIGLGDLSVLIFFGLVGVLGSYYLFAKQLSWTHVLPALSCGFFSMGVLNINNIRDIASDRQAGKYSIPVRIGRDAAVRYHWFLLIAGQLAALSFSILEYTSPWQFLFLLSAPLFIKNGRAVASRPSEELDPYLKQMAISTLMFVVLFGVGLILARTF</sequence>
<organism evidence="10 11">
    <name type="scientific">Pseudochryseolinea flava</name>
    <dbReference type="NCBI Taxonomy" id="2059302"/>
    <lineage>
        <taxon>Bacteria</taxon>
        <taxon>Pseudomonadati</taxon>
        <taxon>Bacteroidota</taxon>
        <taxon>Cytophagia</taxon>
        <taxon>Cytophagales</taxon>
        <taxon>Fulvivirgaceae</taxon>
        <taxon>Pseudochryseolinea</taxon>
    </lineage>
</organism>
<dbReference type="GO" id="GO:0042371">
    <property type="term" value="P:vitamin K biosynthetic process"/>
    <property type="evidence" value="ECO:0007669"/>
    <property type="project" value="TreeGrafter"/>
</dbReference>
<protein>
    <recommendedName>
        <fullName evidence="8 9">1,4-dihydroxy-2-naphthoate octaprenyltransferase</fullName>
        <shortName evidence="8">DHNA-octaprenyltransferase</shortName>
        <ecNumber evidence="8 9">2.5.1.74</ecNumber>
    </recommendedName>
</protein>
<comment type="similarity">
    <text evidence="8">Belongs to the MenA family. Type 1 subfamily.</text>
</comment>
<dbReference type="InterPro" id="IPR044878">
    <property type="entry name" value="UbiA_sf"/>
</dbReference>
<feature type="transmembrane region" description="Helical" evidence="8">
    <location>
        <begin position="281"/>
        <end position="299"/>
    </location>
</feature>
<feature type="transmembrane region" description="Helical" evidence="8">
    <location>
        <begin position="224"/>
        <end position="242"/>
    </location>
</feature>
<keyword evidence="3 8" id="KW-1003">Cell membrane</keyword>
<reference evidence="10 11" key="1">
    <citation type="submission" date="2018-06" db="EMBL/GenBank/DDBJ databases">
        <title>Chryseolinea flavus sp. nov., a member of the phylum Bacteroidetes isolated from soil.</title>
        <authorList>
            <person name="Li Y."/>
            <person name="Wang J."/>
        </authorList>
    </citation>
    <scope>NUCLEOTIDE SEQUENCE [LARGE SCALE GENOMIC DNA]</scope>
    <source>
        <strain evidence="10 11">SDU1-6</strain>
    </source>
</reference>
<evidence type="ECO:0000256" key="1">
    <source>
        <dbReference type="ARBA" id="ARBA00004141"/>
    </source>
</evidence>
<comment type="subcellular location">
    <subcellularLocation>
        <location evidence="8">Cell membrane</location>
        <topology evidence="8">Multi-pass membrane protein</topology>
    </subcellularLocation>
    <subcellularLocation>
        <location evidence="1">Membrane</location>
        <topology evidence="1">Multi-pass membrane protein</topology>
    </subcellularLocation>
</comment>
<evidence type="ECO:0000256" key="7">
    <source>
        <dbReference type="ARBA" id="ARBA00023136"/>
    </source>
</evidence>
<dbReference type="Proteomes" id="UP000251889">
    <property type="component" value="Unassembled WGS sequence"/>
</dbReference>
<evidence type="ECO:0000256" key="8">
    <source>
        <dbReference type="HAMAP-Rule" id="MF_01937"/>
    </source>
</evidence>
<dbReference type="Gene3D" id="1.10.357.140">
    <property type="entry name" value="UbiA prenyltransferase"/>
    <property type="match status" value="1"/>
</dbReference>
<keyword evidence="4 8" id="KW-0808">Transferase</keyword>
<dbReference type="RefSeq" id="WP_112747528.1">
    <property type="nucleotide sequence ID" value="NZ_QMFY01000006.1"/>
</dbReference>
<comment type="function">
    <text evidence="8">Conversion of 1,4-dihydroxy-2-naphthoate (DHNA) to demethylmenaquinone (DMK).</text>
</comment>